<dbReference type="KEGG" id="hbh:E4T21_19905"/>
<evidence type="ECO:0000313" key="1">
    <source>
        <dbReference type="EMBL" id="QEM83572.1"/>
    </source>
</evidence>
<reference evidence="1" key="1">
    <citation type="submission" date="2021-02" db="EMBL/GenBank/DDBJ databases">
        <title>Strain Y2R2, a novel species of the genus Halomonas.</title>
        <authorList>
            <person name="Huang H."/>
        </authorList>
    </citation>
    <scope>NUCLEOTIDE SEQUENCE</scope>
    <source>
        <strain evidence="1">Y2R2</strain>
    </source>
</reference>
<dbReference type="RefSeq" id="WP_149286694.1">
    <property type="nucleotide sequence ID" value="NZ_CP038437.2"/>
</dbReference>
<evidence type="ECO:0000313" key="2">
    <source>
        <dbReference type="Proteomes" id="UP000324285"/>
    </source>
</evidence>
<accession>A0A5C1NIN5</accession>
<sequence>MHKHVEWDDPGADSVQKYFADKPDEYPTAHIGSIVAGRYHGYSVRVRVEARTEENGVSVSIGNVVALISVRTGERTQGIGDLSIGDTVRLPDDHRALAPHSL</sequence>
<dbReference type="AlphaFoldDB" id="A0A5C1NIN5"/>
<gene>
    <name evidence="1" type="ORF">E4T21_19905</name>
</gene>
<protein>
    <submittedName>
        <fullName evidence="1">Uncharacterized protein</fullName>
    </submittedName>
</protein>
<dbReference type="Proteomes" id="UP000324285">
    <property type="component" value="Chromosome"/>
</dbReference>
<keyword evidence="2" id="KW-1185">Reference proteome</keyword>
<dbReference type="EMBL" id="CP038437">
    <property type="protein sequence ID" value="QEM83572.1"/>
    <property type="molecule type" value="Genomic_DNA"/>
</dbReference>
<name>A0A5C1NIN5_9GAMM</name>
<proteinExistence type="predicted"/>
<dbReference type="OrthoDB" id="6183023at2"/>
<organism evidence="1 2">
    <name type="scientific">Halomonas binhaiensis</name>
    <dbReference type="NCBI Taxonomy" id="2562282"/>
    <lineage>
        <taxon>Bacteria</taxon>
        <taxon>Pseudomonadati</taxon>
        <taxon>Pseudomonadota</taxon>
        <taxon>Gammaproteobacteria</taxon>
        <taxon>Oceanospirillales</taxon>
        <taxon>Halomonadaceae</taxon>
        <taxon>Halomonas</taxon>
    </lineage>
</organism>